<dbReference type="PROSITE" id="PS50238">
    <property type="entry name" value="RHOGAP"/>
    <property type="match status" value="1"/>
</dbReference>
<proteinExistence type="predicted"/>
<evidence type="ECO:0000256" key="1">
    <source>
        <dbReference type="SAM" id="MobiDB-lite"/>
    </source>
</evidence>
<feature type="domain" description="Rho-GAP" evidence="3">
    <location>
        <begin position="240"/>
        <end position="452"/>
    </location>
</feature>
<feature type="compositionally biased region" description="Basic and acidic residues" evidence="1">
    <location>
        <begin position="483"/>
        <end position="499"/>
    </location>
</feature>
<dbReference type="SMART" id="SM00324">
    <property type="entry name" value="RhoGAP"/>
    <property type="match status" value="1"/>
</dbReference>
<comment type="caution">
    <text evidence="4">The sequence shown here is derived from an EMBL/GenBank/DDBJ whole genome shotgun (WGS) entry which is preliminary data.</text>
</comment>
<dbReference type="PROSITE" id="PS50191">
    <property type="entry name" value="CRAL_TRIO"/>
    <property type="match status" value="1"/>
</dbReference>
<dbReference type="Gene3D" id="1.10.555.10">
    <property type="entry name" value="Rho GTPase activation protein"/>
    <property type="match status" value="1"/>
</dbReference>
<dbReference type="AlphaFoldDB" id="A0A4S9SEG6"/>
<dbReference type="GO" id="GO:0007264">
    <property type="term" value="P:small GTPase-mediated signal transduction"/>
    <property type="evidence" value="ECO:0007669"/>
    <property type="project" value="TreeGrafter"/>
</dbReference>
<feature type="region of interest" description="Disordered" evidence="1">
    <location>
        <begin position="765"/>
        <end position="793"/>
    </location>
</feature>
<dbReference type="SUPFAM" id="SSF52087">
    <property type="entry name" value="CRAL/TRIO domain"/>
    <property type="match status" value="1"/>
</dbReference>
<protein>
    <recommendedName>
        <fullName evidence="6">Rho GTPase activation protein</fullName>
    </recommendedName>
</protein>
<feature type="compositionally biased region" description="Polar residues" evidence="1">
    <location>
        <begin position="625"/>
        <end position="648"/>
    </location>
</feature>
<feature type="region of interest" description="Disordered" evidence="1">
    <location>
        <begin position="483"/>
        <end position="703"/>
    </location>
</feature>
<dbReference type="Pfam" id="PF00620">
    <property type="entry name" value="RhoGAP"/>
    <property type="match status" value="1"/>
</dbReference>
<dbReference type="InterPro" id="IPR000198">
    <property type="entry name" value="RhoGAP_dom"/>
</dbReference>
<feature type="compositionally biased region" description="Low complexity" evidence="1">
    <location>
        <begin position="593"/>
        <end position="602"/>
    </location>
</feature>
<evidence type="ECO:0000259" key="2">
    <source>
        <dbReference type="PROSITE" id="PS50191"/>
    </source>
</evidence>
<dbReference type="PANTHER" id="PTHR45808:SF2">
    <property type="entry name" value="RHO GTPASE-ACTIVATING PROTEIN 68F"/>
    <property type="match status" value="1"/>
</dbReference>
<dbReference type="Gene3D" id="3.40.525.10">
    <property type="entry name" value="CRAL-TRIO lipid binding domain"/>
    <property type="match status" value="1"/>
</dbReference>
<name>A0A4S9SEG6_AURPU</name>
<organism evidence="4 5">
    <name type="scientific">Aureobasidium pullulans</name>
    <name type="common">Black yeast</name>
    <name type="synonym">Pullularia pullulans</name>
    <dbReference type="NCBI Taxonomy" id="5580"/>
    <lineage>
        <taxon>Eukaryota</taxon>
        <taxon>Fungi</taxon>
        <taxon>Dikarya</taxon>
        <taxon>Ascomycota</taxon>
        <taxon>Pezizomycotina</taxon>
        <taxon>Dothideomycetes</taxon>
        <taxon>Dothideomycetidae</taxon>
        <taxon>Dothideales</taxon>
        <taxon>Saccotheciaceae</taxon>
        <taxon>Aureobasidium</taxon>
    </lineage>
</organism>
<accession>A0A4S9SEG6</accession>
<dbReference type="EMBL" id="QZBM01000940">
    <property type="protein sequence ID" value="THZ09247.1"/>
    <property type="molecule type" value="Genomic_DNA"/>
</dbReference>
<feature type="compositionally biased region" description="Low complexity" evidence="1">
    <location>
        <begin position="679"/>
        <end position="693"/>
    </location>
</feature>
<dbReference type="CDD" id="cd00159">
    <property type="entry name" value="RhoGAP"/>
    <property type="match status" value="1"/>
</dbReference>
<gene>
    <name evidence="4" type="ORF">D6C91_09986</name>
</gene>
<dbReference type="Pfam" id="PF13716">
    <property type="entry name" value="CRAL_TRIO_2"/>
    <property type="match status" value="1"/>
</dbReference>
<dbReference type="GO" id="GO:0005737">
    <property type="term" value="C:cytoplasm"/>
    <property type="evidence" value="ECO:0007669"/>
    <property type="project" value="TreeGrafter"/>
</dbReference>
<feature type="compositionally biased region" description="Polar residues" evidence="1">
    <location>
        <begin position="669"/>
        <end position="678"/>
    </location>
</feature>
<evidence type="ECO:0000313" key="5">
    <source>
        <dbReference type="Proteomes" id="UP000308005"/>
    </source>
</evidence>
<dbReference type="CDD" id="cd00170">
    <property type="entry name" value="SEC14"/>
    <property type="match status" value="1"/>
</dbReference>
<feature type="compositionally biased region" description="Polar residues" evidence="1">
    <location>
        <begin position="559"/>
        <end position="571"/>
    </location>
</feature>
<feature type="domain" description="CRAL-TRIO" evidence="2">
    <location>
        <begin position="47"/>
        <end position="210"/>
    </location>
</feature>
<dbReference type="InterPro" id="IPR036865">
    <property type="entry name" value="CRAL-TRIO_dom_sf"/>
</dbReference>
<dbReference type="InterPro" id="IPR001251">
    <property type="entry name" value="CRAL-TRIO_dom"/>
</dbReference>
<reference evidence="4 5" key="1">
    <citation type="submission" date="2018-10" db="EMBL/GenBank/DDBJ databases">
        <title>Fifty Aureobasidium pullulans genomes reveal a recombining polyextremotolerant generalist.</title>
        <authorList>
            <person name="Gostincar C."/>
            <person name="Turk M."/>
            <person name="Zajc J."/>
            <person name="Gunde-Cimerman N."/>
        </authorList>
    </citation>
    <scope>NUCLEOTIDE SEQUENCE [LARGE SCALE GENOMIC DNA]</scope>
    <source>
        <strain evidence="4 5">EXF-3863</strain>
    </source>
</reference>
<evidence type="ECO:0008006" key="6">
    <source>
        <dbReference type="Google" id="ProtNLM"/>
    </source>
</evidence>
<dbReference type="Proteomes" id="UP000308005">
    <property type="component" value="Unassembled WGS sequence"/>
</dbReference>
<feature type="compositionally biased region" description="Polar residues" evidence="1">
    <location>
        <begin position="603"/>
        <end position="616"/>
    </location>
</feature>
<evidence type="ECO:0000313" key="4">
    <source>
        <dbReference type="EMBL" id="THZ09247.1"/>
    </source>
</evidence>
<evidence type="ECO:0000259" key="3">
    <source>
        <dbReference type="PROSITE" id="PS50238"/>
    </source>
</evidence>
<sequence length="793" mass="87252">MHVQRNTKQNTKQKSRSRVCFSMRAFAQRATRLRSTSLSAVPPPLHSPEYINDYADTAASILYRSPLPSESGLPVYILNAAAFPDAFEVDYDALLPYVLARLPGEEELIAGEEYEIIFFAGGQPESATSEKKNGPGMGWYLQAYHVLSRAIRKRLQKLYVVHERSWVRVLIEVFGTIVSPKFRKKIVHVSTLSSLALHIPIEKLLIPPNVYLHDRRLSPDIHSPYVSGRRAFGANDPMPRNLYGQRRLPRVLRETTTFLCQSENIKTEGIFRIPPQSILVGILREAYDRGQHFIIWKEGGISYTQPDLDHETLRNIHQSDAYGVHLAAGLIKLWYRELKTPIFHENCYDELRYKFGSPDADIEMDDLVQMLSPTSTTSCLSQQARLILILHLLPLLSLVTSYQATNKMTPDNLAICFSPALVCGSDQLADAKMTSIVRRVLEAAVEHWSHGLRDACETASDSFAAALRPPPAAQDYEDPLQEGYRDVSQDSDKSHRITLQDDESEKPALPPRPAVETRQRAASQSAFPARSDSLASPVKRKPAPIGVAPPPQAIFHRGTASQSSVSHTSPFDSFATDMKTAVPYNESPPNVPAKPVSKAAAPTQNDFMKELQNSLANDVVKRKPVSSTASPGSPTGNDSAPAPQQRSVSARIPSPPKKDDNIFVKPTWAASSRTTSRNPSLSTPISTTLSAPTYAPRPRTPSPGLLKRMASIESMHNTAVAQQQQIPDSNRIAPVVEKIGLRKSSVDDLKRIYEERAGATIGLARAASVSSNSGRRGSNASASLSRGASNAAV</sequence>
<dbReference type="PANTHER" id="PTHR45808">
    <property type="entry name" value="RHO GTPASE-ACTIVATING PROTEIN 68F"/>
    <property type="match status" value="1"/>
</dbReference>
<dbReference type="InterPro" id="IPR008936">
    <property type="entry name" value="Rho_GTPase_activation_prot"/>
</dbReference>
<dbReference type="GO" id="GO:0005096">
    <property type="term" value="F:GTPase activator activity"/>
    <property type="evidence" value="ECO:0007669"/>
    <property type="project" value="TreeGrafter"/>
</dbReference>
<dbReference type="SUPFAM" id="SSF48350">
    <property type="entry name" value="GTPase activation domain, GAP"/>
    <property type="match status" value="1"/>
</dbReference>